<evidence type="ECO:0000313" key="1">
    <source>
        <dbReference type="EMBL" id="KAJ4442859.1"/>
    </source>
</evidence>
<proteinExistence type="predicted"/>
<keyword evidence="2" id="KW-1185">Reference proteome</keyword>
<evidence type="ECO:0000313" key="2">
    <source>
        <dbReference type="Proteomes" id="UP001148838"/>
    </source>
</evidence>
<dbReference type="Proteomes" id="UP001148838">
    <property type="component" value="Unassembled WGS sequence"/>
</dbReference>
<accession>A0ABQ8T8L5</accession>
<comment type="caution">
    <text evidence="1">The sequence shown here is derived from an EMBL/GenBank/DDBJ whole genome shotgun (WGS) entry which is preliminary data.</text>
</comment>
<sequence length="108" mass="12125">MAGLCESGNEPPGSLKAKCDTFTLDFKFNIGMMKFSVFLLVRKLPHSSKDAALKLAMEISIQLSLEKFMAAITFATFSQYSVYLVQFILPFLHYRGIGWVAGREETAY</sequence>
<gene>
    <name evidence="1" type="ORF">ANN_04452</name>
</gene>
<dbReference type="EMBL" id="JAJSOF020000013">
    <property type="protein sequence ID" value="KAJ4442859.1"/>
    <property type="molecule type" value="Genomic_DNA"/>
</dbReference>
<protein>
    <submittedName>
        <fullName evidence="1">Uncharacterized protein</fullName>
    </submittedName>
</protein>
<name>A0ABQ8T8L5_PERAM</name>
<organism evidence="1 2">
    <name type="scientific">Periplaneta americana</name>
    <name type="common">American cockroach</name>
    <name type="synonym">Blatta americana</name>
    <dbReference type="NCBI Taxonomy" id="6978"/>
    <lineage>
        <taxon>Eukaryota</taxon>
        <taxon>Metazoa</taxon>
        <taxon>Ecdysozoa</taxon>
        <taxon>Arthropoda</taxon>
        <taxon>Hexapoda</taxon>
        <taxon>Insecta</taxon>
        <taxon>Pterygota</taxon>
        <taxon>Neoptera</taxon>
        <taxon>Polyneoptera</taxon>
        <taxon>Dictyoptera</taxon>
        <taxon>Blattodea</taxon>
        <taxon>Blattoidea</taxon>
        <taxon>Blattidae</taxon>
        <taxon>Blattinae</taxon>
        <taxon>Periplaneta</taxon>
    </lineage>
</organism>
<reference evidence="1 2" key="1">
    <citation type="journal article" date="2022" name="Allergy">
        <title>Genome assembly and annotation of Periplaneta americana reveal a comprehensive cockroach allergen profile.</title>
        <authorList>
            <person name="Wang L."/>
            <person name="Xiong Q."/>
            <person name="Saelim N."/>
            <person name="Wang L."/>
            <person name="Nong W."/>
            <person name="Wan A.T."/>
            <person name="Shi M."/>
            <person name="Liu X."/>
            <person name="Cao Q."/>
            <person name="Hui J.H.L."/>
            <person name="Sookrung N."/>
            <person name="Leung T.F."/>
            <person name="Tungtrongchitr A."/>
            <person name="Tsui S.K.W."/>
        </authorList>
    </citation>
    <scope>NUCLEOTIDE SEQUENCE [LARGE SCALE GENOMIC DNA]</scope>
    <source>
        <strain evidence="1">PWHHKU_190912</strain>
    </source>
</reference>